<feature type="signal peptide" evidence="3">
    <location>
        <begin position="1"/>
        <end position="16"/>
    </location>
</feature>
<reference evidence="4" key="1">
    <citation type="submission" date="2021-01" db="EMBL/GenBank/DDBJ databases">
        <authorList>
            <person name="Corre E."/>
            <person name="Pelletier E."/>
            <person name="Niang G."/>
            <person name="Scheremetjew M."/>
            <person name="Finn R."/>
            <person name="Kale V."/>
            <person name="Holt S."/>
            <person name="Cochrane G."/>
            <person name="Meng A."/>
            <person name="Brown T."/>
            <person name="Cohen L."/>
        </authorList>
    </citation>
    <scope>NUCLEOTIDE SEQUENCE</scope>
    <source>
        <strain evidence="4">CCMP127</strain>
    </source>
</reference>
<proteinExistence type="predicted"/>
<protein>
    <submittedName>
        <fullName evidence="4">Uncharacterized protein</fullName>
    </submittedName>
</protein>
<feature type="chain" id="PRO_5030540068" evidence="3">
    <location>
        <begin position="17"/>
        <end position="379"/>
    </location>
</feature>
<feature type="coiled-coil region" evidence="1">
    <location>
        <begin position="84"/>
        <end position="130"/>
    </location>
</feature>
<dbReference type="AlphaFoldDB" id="A0A7S3KZM8"/>
<accession>A0A7S3KZM8</accession>
<feature type="compositionally biased region" description="Basic and acidic residues" evidence="2">
    <location>
        <begin position="256"/>
        <end position="266"/>
    </location>
</feature>
<evidence type="ECO:0000256" key="3">
    <source>
        <dbReference type="SAM" id="SignalP"/>
    </source>
</evidence>
<keyword evidence="1" id="KW-0175">Coiled coil</keyword>
<dbReference type="EMBL" id="HBIM01003028">
    <property type="protein sequence ID" value="CAE0404512.1"/>
    <property type="molecule type" value="Transcribed_RNA"/>
</dbReference>
<evidence type="ECO:0000313" key="4">
    <source>
        <dbReference type="EMBL" id="CAE0404512.1"/>
    </source>
</evidence>
<keyword evidence="3" id="KW-0732">Signal</keyword>
<name>A0A7S3KZM8_9STRA</name>
<evidence type="ECO:0000256" key="2">
    <source>
        <dbReference type="SAM" id="MobiDB-lite"/>
    </source>
</evidence>
<organism evidence="4">
    <name type="scientific">Amphora coffeiformis</name>
    <dbReference type="NCBI Taxonomy" id="265554"/>
    <lineage>
        <taxon>Eukaryota</taxon>
        <taxon>Sar</taxon>
        <taxon>Stramenopiles</taxon>
        <taxon>Ochrophyta</taxon>
        <taxon>Bacillariophyta</taxon>
        <taxon>Bacillariophyceae</taxon>
        <taxon>Bacillariophycidae</taxon>
        <taxon>Thalassiophysales</taxon>
        <taxon>Catenulaceae</taxon>
        <taxon>Amphora</taxon>
    </lineage>
</organism>
<evidence type="ECO:0000256" key="1">
    <source>
        <dbReference type="SAM" id="Coils"/>
    </source>
</evidence>
<feature type="compositionally biased region" description="Acidic residues" evidence="2">
    <location>
        <begin position="197"/>
        <end position="207"/>
    </location>
</feature>
<feature type="region of interest" description="Disordered" evidence="2">
    <location>
        <begin position="149"/>
        <end position="209"/>
    </location>
</feature>
<feature type="compositionally biased region" description="Basic and acidic residues" evidence="2">
    <location>
        <begin position="166"/>
        <end position="187"/>
    </location>
</feature>
<gene>
    <name evidence="4" type="ORF">ACOF00016_LOCUS2628</name>
</gene>
<sequence>MKFTLAVLTTLTLTGSAPTGAFVIAPIRRNRRVVAQLRRISGNEESTDMQHASVELGETSITDMEKAVADIGQAIDASPFSPELAQAQSEMESAMTDLELALQKGSTEMLSKAERDLERAMADMEHAVEMKKQSVRSLIEKTELASLDTEHEQAAVGVETEAIVEDSDREKMVASENSESSKGKDAEVEAETVMAEENTEPTNDEFAPENSLAEADTHTENEIVVAEANPEPTFGDADPHSATDNESFGNDFTEGETEKVIAKADQEPTGETQEVDAQAHHPTKITDGESSMDEVGFQPAADTNSFLSSIPVESGDQFPVPADTAQSITSTAHDTTYTTTVLLGDSVEASFNMVGSVLDEASHFLQTAEKIIDSLSSLL</sequence>
<feature type="region of interest" description="Disordered" evidence="2">
    <location>
        <begin position="230"/>
        <end position="289"/>
    </location>
</feature>